<evidence type="ECO:0000256" key="1">
    <source>
        <dbReference type="ARBA" id="ARBA00022448"/>
    </source>
</evidence>
<organism evidence="8 9">
    <name type="scientific">Kipferlia bialata</name>
    <dbReference type="NCBI Taxonomy" id="797122"/>
    <lineage>
        <taxon>Eukaryota</taxon>
        <taxon>Metamonada</taxon>
        <taxon>Carpediemonas-like organisms</taxon>
        <taxon>Kipferlia</taxon>
    </lineage>
</organism>
<evidence type="ECO:0000256" key="6">
    <source>
        <dbReference type="ARBA" id="ARBA00046280"/>
    </source>
</evidence>
<comment type="subcellular location">
    <subcellularLocation>
        <location evidence="6">Endomembrane system</location>
        <topology evidence="6">Single-pass type IV membrane protein</topology>
    </subcellularLocation>
</comment>
<evidence type="ECO:0000256" key="3">
    <source>
        <dbReference type="ARBA" id="ARBA00022927"/>
    </source>
</evidence>
<dbReference type="Proteomes" id="UP000265618">
    <property type="component" value="Unassembled WGS sequence"/>
</dbReference>
<dbReference type="GO" id="GO:0005794">
    <property type="term" value="C:Golgi apparatus"/>
    <property type="evidence" value="ECO:0007669"/>
    <property type="project" value="InterPro"/>
</dbReference>
<evidence type="ECO:0000256" key="4">
    <source>
        <dbReference type="ARBA" id="ARBA00022989"/>
    </source>
</evidence>
<dbReference type="GO" id="GO:0005484">
    <property type="term" value="F:SNAP receptor activity"/>
    <property type="evidence" value="ECO:0007669"/>
    <property type="project" value="InterPro"/>
</dbReference>
<protein>
    <submittedName>
        <fullName evidence="8">GOSR2/Membrin/Bos1</fullName>
    </submittedName>
</protein>
<comment type="caution">
    <text evidence="8">The sequence shown here is derived from an EMBL/GenBank/DDBJ whole genome shotgun (WGS) entry which is preliminary data.</text>
</comment>
<feature type="non-terminal residue" evidence="8">
    <location>
        <position position="200"/>
    </location>
</feature>
<gene>
    <name evidence="8" type="ORF">KIPB_009752</name>
</gene>
<name>A0A9K3D5J9_9EUKA</name>
<keyword evidence="4 7" id="KW-1133">Transmembrane helix</keyword>
<evidence type="ECO:0000313" key="8">
    <source>
        <dbReference type="EMBL" id="GIQ87664.1"/>
    </source>
</evidence>
<dbReference type="EMBL" id="BDIP01003405">
    <property type="protein sequence ID" value="GIQ87664.1"/>
    <property type="molecule type" value="Genomic_DNA"/>
</dbReference>
<keyword evidence="2 7" id="KW-0812">Transmembrane</keyword>
<dbReference type="AlphaFoldDB" id="A0A9K3D5J9"/>
<evidence type="ECO:0000256" key="5">
    <source>
        <dbReference type="ARBA" id="ARBA00023136"/>
    </source>
</evidence>
<feature type="transmembrane region" description="Helical" evidence="7">
    <location>
        <begin position="179"/>
        <end position="199"/>
    </location>
</feature>
<dbReference type="PIRSF" id="PIRSF028865">
    <property type="entry name" value="Membrin-2"/>
    <property type="match status" value="1"/>
</dbReference>
<accession>A0A9K3D5J9</accession>
<reference evidence="8 9" key="1">
    <citation type="journal article" date="2018" name="PLoS ONE">
        <title>The draft genome of Kipferlia bialata reveals reductive genome evolution in fornicate parasites.</title>
        <authorList>
            <person name="Tanifuji G."/>
            <person name="Takabayashi S."/>
            <person name="Kume K."/>
            <person name="Takagi M."/>
            <person name="Nakayama T."/>
            <person name="Kamikawa R."/>
            <person name="Inagaki Y."/>
            <person name="Hashimoto T."/>
        </authorList>
    </citation>
    <scope>NUCLEOTIDE SEQUENCE [LARGE SCALE GENOMIC DNA]</scope>
    <source>
        <strain evidence="8">NY0173</strain>
    </source>
</reference>
<keyword evidence="3" id="KW-0653">Protein transport</keyword>
<keyword evidence="1" id="KW-0813">Transport</keyword>
<dbReference type="GO" id="GO:0015031">
    <property type="term" value="P:protein transport"/>
    <property type="evidence" value="ECO:0007669"/>
    <property type="project" value="UniProtKB-KW"/>
</dbReference>
<evidence type="ECO:0000256" key="7">
    <source>
        <dbReference type="SAM" id="Phobius"/>
    </source>
</evidence>
<keyword evidence="9" id="KW-1185">Reference proteome</keyword>
<proteinExistence type="predicted"/>
<dbReference type="InterPro" id="IPR027027">
    <property type="entry name" value="GOSR2/Membrin/Bos1"/>
</dbReference>
<evidence type="ECO:0000313" key="9">
    <source>
        <dbReference type="Proteomes" id="UP000265618"/>
    </source>
</evidence>
<sequence>ANDLEASLADMPTTLQYQDPGTVETVTSLVIAGKRLHDMVEEYQDNVVIQPSQMQDRLQNKVEHLRQRTQSLIKDTRTLECQMESTQQRAQRSQLINEEYLQGNRMSVAASDRRLNAQLHTFGRELDEITEQAKDSQGALFTQGELIGVIRNKVIDVASLVAVGDKTLGDILSAQSSNWWLITILVVLVFVVYFLIRWLR</sequence>
<dbReference type="GO" id="GO:0016192">
    <property type="term" value="P:vesicle-mediated transport"/>
    <property type="evidence" value="ECO:0007669"/>
    <property type="project" value="InterPro"/>
</dbReference>
<keyword evidence="5 7" id="KW-0472">Membrane</keyword>
<evidence type="ECO:0000256" key="2">
    <source>
        <dbReference type="ARBA" id="ARBA00022692"/>
    </source>
</evidence>